<comment type="caution">
    <text evidence="1">The sequence shown here is derived from an EMBL/GenBank/DDBJ whole genome shotgun (WGS) entry which is preliminary data.</text>
</comment>
<dbReference type="AlphaFoldDB" id="A0AAE4QJM2"/>
<dbReference type="GO" id="GO:0016491">
    <property type="term" value="F:oxidoreductase activity"/>
    <property type="evidence" value="ECO:0007669"/>
    <property type="project" value="TreeGrafter"/>
</dbReference>
<reference evidence="1 2" key="1">
    <citation type="journal article" date="2018" name="Microb. Genom.">
        <title>Deciphering the unexplored Leptospira diversity from soils uncovers genomic evolution to virulence.</title>
        <authorList>
            <person name="Thibeaux R."/>
            <person name="Iraola G."/>
            <person name="Ferres I."/>
            <person name="Bierque E."/>
            <person name="Girault D."/>
            <person name="Soupe-Gilbert M.E."/>
            <person name="Picardeau M."/>
            <person name="Goarant C."/>
        </authorList>
    </citation>
    <scope>NUCLEOTIDE SEQUENCE [LARGE SCALE GENOMIC DNA]</scope>
    <source>
        <strain evidence="1 2">ATI7-C-A5</strain>
    </source>
</reference>
<evidence type="ECO:0000313" key="1">
    <source>
        <dbReference type="EMBL" id="MDV6234101.1"/>
    </source>
</evidence>
<dbReference type="Gene3D" id="1.25.10.10">
    <property type="entry name" value="Leucine-rich Repeat Variant"/>
    <property type="match status" value="3"/>
</dbReference>
<dbReference type="Pfam" id="PF03130">
    <property type="entry name" value="HEAT_PBS"/>
    <property type="match status" value="1"/>
</dbReference>
<protein>
    <submittedName>
        <fullName evidence="1">HEAT repeat domain-containing protein</fullName>
    </submittedName>
</protein>
<dbReference type="EMBL" id="NPEF02000001">
    <property type="protein sequence ID" value="MDV6234101.1"/>
    <property type="molecule type" value="Genomic_DNA"/>
</dbReference>
<dbReference type="RefSeq" id="WP_100747446.1">
    <property type="nucleotide sequence ID" value="NZ_NPEF02000001.1"/>
</dbReference>
<dbReference type="InterPro" id="IPR016024">
    <property type="entry name" value="ARM-type_fold"/>
</dbReference>
<dbReference type="Pfam" id="PF13646">
    <property type="entry name" value="HEAT_2"/>
    <property type="match status" value="2"/>
</dbReference>
<dbReference type="Proteomes" id="UP000232122">
    <property type="component" value="Unassembled WGS sequence"/>
</dbReference>
<dbReference type="InterPro" id="IPR004155">
    <property type="entry name" value="PBS_lyase_HEAT"/>
</dbReference>
<dbReference type="SUPFAM" id="SSF48371">
    <property type="entry name" value="ARM repeat"/>
    <property type="match status" value="1"/>
</dbReference>
<gene>
    <name evidence="1" type="ORF">CH379_000445</name>
</gene>
<evidence type="ECO:0000313" key="2">
    <source>
        <dbReference type="Proteomes" id="UP000232122"/>
    </source>
</evidence>
<accession>A0AAE4QJM2</accession>
<dbReference type="SMART" id="SM00567">
    <property type="entry name" value="EZ_HEAT"/>
    <property type="match status" value="5"/>
</dbReference>
<proteinExistence type="predicted"/>
<dbReference type="PANTHER" id="PTHR12697:SF5">
    <property type="entry name" value="DEOXYHYPUSINE HYDROXYLASE"/>
    <property type="match status" value="1"/>
</dbReference>
<organism evidence="1 2">
    <name type="scientific">Leptospira ellisii</name>
    <dbReference type="NCBI Taxonomy" id="2023197"/>
    <lineage>
        <taxon>Bacteria</taxon>
        <taxon>Pseudomonadati</taxon>
        <taxon>Spirochaetota</taxon>
        <taxon>Spirochaetia</taxon>
        <taxon>Leptospirales</taxon>
        <taxon>Leptospiraceae</taxon>
        <taxon>Leptospira</taxon>
    </lineage>
</organism>
<dbReference type="InterPro" id="IPR011989">
    <property type="entry name" value="ARM-like"/>
</dbReference>
<keyword evidence="2" id="KW-1185">Reference proteome</keyword>
<sequence>MRSFSFFLIILLGCGGPPRPDLLPVSEDKKEIPLEQILEESVSQNPQIKAQAILELANRNHRPSLNLVRNALKTDSNPAVRGTAAIALGTFKDLSSVSEIVKLFDANSGVSPDIVMESLARMESPSAAYAILPFLQSSDSTLRLIAVDTLVRIDAKSSGNKILNLAQKNQDPEFAKTYAMALGKLKVKSAESYLIRLANTTEPSPTLAATYLALGRISSRNGVPILVRGLGSDFDKGSENCMSALIEIRDLSAVAAVIPILKHNNRDIRFRASNVLSEIPSSVTGPGVLKVLEENLPDSIAPASLVLGKIRFTSARLPIEQRLSDSKLPDREIIAQSLGYLGDKKSVPVLISVLKESSGEGRYGAAWSLGALQALDAFDDLSIASRSSDPKLASIAVEALGSLGSQKALPVLAEIAEKNPNSASVVLPAISAIPGEESRNILETFAQKENVALQQVAISELGKRKERSSIPLLIRILEEDRAASAKLLMSSLSSITGKNFYSRNEWLNWYKLNSK</sequence>
<dbReference type="PANTHER" id="PTHR12697">
    <property type="entry name" value="PBS LYASE HEAT-LIKE PROTEIN"/>
    <property type="match status" value="1"/>
</dbReference>
<name>A0AAE4QJM2_9LEPT</name>